<dbReference type="InterPro" id="IPR030855">
    <property type="entry name" value="Bifunct_BirA"/>
</dbReference>
<dbReference type="Gene3D" id="1.10.10.10">
    <property type="entry name" value="Winged helix-like DNA-binding domain superfamily/Winged helix DNA-binding domain"/>
    <property type="match status" value="1"/>
</dbReference>
<feature type="binding site" evidence="6">
    <location>
        <begin position="92"/>
        <end position="94"/>
    </location>
    <ligand>
        <name>biotin</name>
        <dbReference type="ChEBI" id="CHEBI:57586"/>
    </ligand>
</feature>
<dbReference type="Proteomes" id="UP000003688">
    <property type="component" value="Unassembled WGS sequence"/>
</dbReference>
<dbReference type="GO" id="GO:0005737">
    <property type="term" value="C:cytoplasm"/>
    <property type="evidence" value="ECO:0007669"/>
    <property type="project" value="TreeGrafter"/>
</dbReference>
<keyword evidence="6" id="KW-0805">Transcription regulation</keyword>
<dbReference type="InterPro" id="IPR004408">
    <property type="entry name" value="Biotin_CoA_COase_ligase"/>
</dbReference>
<evidence type="ECO:0000313" key="9">
    <source>
        <dbReference type="Proteomes" id="UP000003688"/>
    </source>
</evidence>
<dbReference type="OrthoDB" id="9807064at2"/>
<comment type="catalytic activity">
    <reaction evidence="5 6">
        <text>biotin + L-lysyl-[protein] + ATP = N(6)-biotinyl-L-lysyl-[protein] + AMP + diphosphate + H(+)</text>
        <dbReference type="Rhea" id="RHEA:11756"/>
        <dbReference type="Rhea" id="RHEA-COMP:9752"/>
        <dbReference type="Rhea" id="RHEA-COMP:10505"/>
        <dbReference type="ChEBI" id="CHEBI:15378"/>
        <dbReference type="ChEBI" id="CHEBI:29969"/>
        <dbReference type="ChEBI" id="CHEBI:30616"/>
        <dbReference type="ChEBI" id="CHEBI:33019"/>
        <dbReference type="ChEBI" id="CHEBI:57586"/>
        <dbReference type="ChEBI" id="CHEBI:83144"/>
        <dbReference type="ChEBI" id="CHEBI:456215"/>
        <dbReference type="EC" id="6.3.4.15"/>
    </reaction>
</comment>
<organism evidence="8 9">
    <name type="scientific">Pedosphaera parvula (strain Ellin514)</name>
    <dbReference type="NCBI Taxonomy" id="320771"/>
    <lineage>
        <taxon>Bacteria</taxon>
        <taxon>Pseudomonadati</taxon>
        <taxon>Verrucomicrobiota</taxon>
        <taxon>Pedosphaerae</taxon>
        <taxon>Pedosphaerales</taxon>
        <taxon>Pedosphaeraceae</taxon>
        <taxon>Pedosphaera</taxon>
    </lineage>
</organism>
<dbReference type="InterPro" id="IPR045864">
    <property type="entry name" value="aa-tRNA-synth_II/BPL/LPL"/>
</dbReference>
<evidence type="ECO:0000256" key="4">
    <source>
        <dbReference type="ARBA" id="ARBA00023267"/>
    </source>
</evidence>
<feature type="DNA-binding region" description="H-T-H motif" evidence="6">
    <location>
        <begin position="21"/>
        <end position="40"/>
    </location>
</feature>
<dbReference type="InterPro" id="IPR004143">
    <property type="entry name" value="BPL_LPL_catalytic"/>
</dbReference>
<feature type="binding site" evidence="6">
    <location>
        <position position="187"/>
    </location>
    <ligand>
        <name>biotin</name>
        <dbReference type="ChEBI" id="CHEBI:57586"/>
    </ligand>
</feature>
<feature type="binding site" evidence="6">
    <location>
        <begin position="120"/>
        <end position="122"/>
    </location>
    <ligand>
        <name>biotin</name>
        <dbReference type="ChEBI" id="CHEBI:57586"/>
    </ligand>
</feature>
<comment type="caution">
    <text evidence="8">The sequence shown here is derived from an EMBL/GenBank/DDBJ whole genome shotgun (WGS) entry which is preliminary data.</text>
</comment>
<dbReference type="SUPFAM" id="SSF55681">
    <property type="entry name" value="Class II aaRS and biotin synthetases"/>
    <property type="match status" value="1"/>
</dbReference>
<feature type="domain" description="BPL/LPL catalytic" evidence="7">
    <location>
        <begin position="69"/>
        <end position="260"/>
    </location>
</feature>
<dbReference type="SUPFAM" id="SSF46785">
    <property type="entry name" value="Winged helix' DNA-binding domain"/>
    <property type="match status" value="1"/>
</dbReference>
<evidence type="ECO:0000259" key="7">
    <source>
        <dbReference type="PROSITE" id="PS51733"/>
    </source>
</evidence>
<keyword evidence="2 6" id="KW-0547">Nucleotide-binding</keyword>
<keyword evidence="4 6" id="KW-0092">Biotin</keyword>
<keyword evidence="3 6" id="KW-0067">ATP-binding</keyword>
<dbReference type="STRING" id="320771.Cflav_PD3240"/>
<dbReference type="InterPro" id="IPR036388">
    <property type="entry name" value="WH-like_DNA-bd_sf"/>
</dbReference>
<dbReference type="InterPro" id="IPR003142">
    <property type="entry name" value="BPL_C"/>
</dbReference>
<keyword evidence="6" id="KW-0238">DNA-binding</keyword>
<dbReference type="Pfam" id="PF02237">
    <property type="entry name" value="BPL_C"/>
    <property type="match status" value="1"/>
</dbReference>
<name>B9XIV4_PEDPL</name>
<dbReference type="GO" id="GO:0004077">
    <property type="term" value="F:biotin--[biotin carboxyl-carrier protein] ligase activity"/>
    <property type="evidence" value="ECO:0007669"/>
    <property type="project" value="UniProtKB-UniRule"/>
</dbReference>
<sequence>MTIDTQILAALRAAGTNGVAGTELSQKLGISRAAIWARIEELRKLGYEIEASPHLGYCLLSVPDVLHADDLLSSLKTEVIGRDIRVFEETTSTNDVVERLARDGVKEGVVVFAESQTKGRGRLGRIWMSPARQGLWFSILLRPQLRPTSVTQLTIAAATALFRAIRSQTGVRPEIKWPNDILIDGKKVAGILTELSAELDKVKYIILGVGVDVNLSAADFPPELRKIATSLKVESGQRINRAELAVRILQEMDRDYERVCSGQFESVAGEWAEHCSTIGRNVTIHVGDRKIQGCAESLDTDGALLVRTQHGHLERIIGGDVKLEK</sequence>
<protein>
    <recommendedName>
        <fullName evidence="6">Bifunctional ligase/repressor BirA</fullName>
    </recommendedName>
    <alternativeName>
        <fullName evidence="6">Biotin--[acetyl-CoA-carboxylase] ligase</fullName>
        <ecNumber evidence="6">6.3.4.15</ecNumber>
    </alternativeName>
    <alternativeName>
        <fullName evidence="6">Biotin--protein ligase</fullName>
    </alternativeName>
    <alternativeName>
        <fullName evidence="6">Biotin-[acetyl-CoA carboxylase] synthetase</fullName>
    </alternativeName>
</protein>
<dbReference type="PROSITE" id="PS51733">
    <property type="entry name" value="BPL_LPL_CATALYTIC"/>
    <property type="match status" value="1"/>
</dbReference>
<dbReference type="InterPro" id="IPR013196">
    <property type="entry name" value="HTH_11"/>
</dbReference>
<comment type="function">
    <text evidence="6">Acts both as a biotin--[acetyl-CoA-carboxylase] ligase and a repressor.</text>
</comment>
<accession>B9XIV4</accession>
<dbReference type="AlphaFoldDB" id="B9XIV4"/>
<dbReference type="Pfam" id="PF08279">
    <property type="entry name" value="HTH_11"/>
    <property type="match status" value="1"/>
</dbReference>
<dbReference type="EMBL" id="ABOX02000019">
    <property type="protein sequence ID" value="EEF60181.1"/>
    <property type="molecule type" value="Genomic_DNA"/>
</dbReference>
<dbReference type="PANTHER" id="PTHR12835">
    <property type="entry name" value="BIOTIN PROTEIN LIGASE"/>
    <property type="match status" value="1"/>
</dbReference>
<evidence type="ECO:0000256" key="3">
    <source>
        <dbReference type="ARBA" id="ARBA00022840"/>
    </source>
</evidence>
<dbReference type="GO" id="GO:0005524">
    <property type="term" value="F:ATP binding"/>
    <property type="evidence" value="ECO:0007669"/>
    <property type="project" value="UniProtKB-UniRule"/>
</dbReference>
<comment type="similarity">
    <text evidence="6">Belongs to the biotin--protein ligase family.</text>
</comment>
<keyword evidence="6" id="KW-0804">Transcription</keyword>
<gene>
    <name evidence="6" type="primary">birA</name>
    <name evidence="8" type="ORF">Cflav_PD3240</name>
</gene>
<dbReference type="InterPro" id="IPR008988">
    <property type="entry name" value="Transcriptional_repressor_C"/>
</dbReference>
<feature type="binding site" evidence="6">
    <location>
        <position position="116"/>
    </location>
    <ligand>
        <name>biotin</name>
        <dbReference type="ChEBI" id="CHEBI:57586"/>
    </ligand>
</feature>
<dbReference type="SUPFAM" id="SSF50037">
    <property type="entry name" value="C-terminal domain of transcriptional repressors"/>
    <property type="match status" value="1"/>
</dbReference>
<dbReference type="NCBIfam" id="TIGR00121">
    <property type="entry name" value="birA_ligase"/>
    <property type="match status" value="1"/>
</dbReference>
<reference evidence="8 9" key="1">
    <citation type="journal article" date="2011" name="J. Bacteriol.">
        <title>Genome sequence of 'Pedosphaera parvula' Ellin514, an aerobic Verrucomicrobial isolate from pasture soil.</title>
        <authorList>
            <person name="Kant R."/>
            <person name="van Passel M.W."/>
            <person name="Sangwan P."/>
            <person name="Palva A."/>
            <person name="Lucas S."/>
            <person name="Copeland A."/>
            <person name="Lapidus A."/>
            <person name="Glavina Del Rio T."/>
            <person name="Dalin E."/>
            <person name="Tice H."/>
            <person name="Bruce D."/>
            <person name="Goodwin L."/>
            <person name="Pitluck S."/>
            <person name="Chertkov O."/>
            <person name="Larimer F.W."/>
            <person name="Land M.L."/>
            <person name="Hauser L."/>
            <person name="Brettin T.S."/>
            <person name="Detter J.C."/>
            <person name="Han S."/>
            <person name="de Vos W.M."/>
            <person name="Janssen P.H."/>
            <person name="Smidt H."/>
        </authorList>
    </citation>
    <scope>NUCLEOTIDE SEQUENCE [LARGE SCALE GENOMIC DNA]</scope>
    <source>
        <strain evidence="8 9">Ellin514</strain>
    </source>
</reference>
<keyword evidence="9" id="KW-1185">Reference proteome</keyword>
<dbReference type="Pfam" id="PF03099">
    <property type="entry name" value="BPL_LplA_LipB"/>
    <property type="match status" value="1"/>
</dbReference>
<keyword evidence="6" id="KW-0678">Repressor</keyword>
<dbReference type="Gene3D" id="2.30.30.100">
    <property type="match status" value="1"/>
</dbReference>
<dbReference type="HAMAP" id="MF_00978">
    <property type="entry name" value="Bifunct_BirA"/>
    <property type="match status" value="1"/>
</dbReference>
<evidence type="ECO:0000256" key="6">
    <source>
        <dbReference type="HAMAP-Rule" id="MF_00978"/>
    </source>
</evidence>
<evidence type="ECO:0000256" key="5">
    <source>
        <dbReference type="ARBA" id="ARBA00047846"/>
    </source>
</evidence>
<evidence type="ECO:0000313" key="8">
    <source>
        <dbReference type="EMBL" id="EEF60181.1"/>
    </source>
</evidence>
<dbReference type="Gene3D" id="3.30.930.10">
    <property type="entry name" value="Bira Bifunctional Protein, Domain 2"/>
    <property type="match status" value="1"/>
</dbReference>
<dbReference type="EC" id="6.3.4.15" evidence="6"/>
<dbReference type="InterPro" id="IPR036390">
    <property type="entry name" value="WH_DNA-bd_sf"/>
</dbReference>
<proteinExistence type="inferred from homology"/>
<dbReference type="GO" id="GO:0006355">
    <property type="term" value="P:regulation of DNA-templated transcription"/>
    <property type="evidence" value="ECO:0007669"/>
    <property type="project" value="UniProtKB-UniRule"/>
</dbReference>
<evidence type="ECO:0000256" key="2">
    <source>
        <dbReference type="ARBA" id="ARBA00022741"/>
    </source>
</evidence>
<evidence type="ECO:0000256" key="1">
    <source>
        <dbReference type="ARBA" id="ARBA00022598"/>
    </source>
</evidence>
<keyword evidence="1 6" id="KW-0436">Ligase</keyword>
<dbReference type="RefSeq" id="WP_007415747.1">
    <property type="nucleotide sequence ID" value="NZ_ABOX02000019.1"/>
</dbReference>
<dbReference type="CDD" id="cd16442">
    <property type="entry name" value="BPL"/>
    <property type="match status" value="1"/>
</dbReference>
<dbReference type="PANTHER" id="PTHR12835:SF5">
    <property type="entry name" value="BIOTIN--PROTEIN LIGASE"/>
    <property type="match status" value="1"/>
</dbReference>
<dbReference type="GO" id="GO:0003677">
    <property type="term" value="F:DNA binding"/>
    <property type="evidence" value="ECO:0007669"/>
    <property type="project" value="UniProtKB-UniRule"/>
</dbReference>